<dbReference type="PANTHER" id="PTHR30071:SF1">
    <property type="entry name" value="CYTOCHROME B_B6 PROTEIN-RELATED"/>
    <property type="match status" value="1"/>
</dbReference>
<feature type="transmembrane region" description="Helical" evidence="6">
    <location>
        <begin position="39"/>
        <end position="56"/>
    </location>
</feature>
<feature type="transmembrane region" description="Helical" evidence="6">
    <location>
        <begin position="215"/>
        <end position="230"/>
    </location>
</feature>
<dbReference type="InterPro" id="IPR045062">
    <property type="entry name" value="Cyt_c_biogenesis_CcsA/CcmC"/>
</dbReference>
<evidence type="ECO:0000313" key="9">
    <source>
        <dbReference type="Proteomes" id="UP000198304"/>
    </source>
</evidence>
<comment type="subcellular location">
    <subcellularLocation>
        <location evidence="1">Membrane</location>
        <topology evidence="1">Multi-pass membrane protein</topology>
    </subcellularLocation>
</comment>
<keyword evidence="9" id="KW-1185">Reference proteome</keyword>
<dbReference type="EMBL" id="FZOJ01000006">
    <property type="protein sequence ID" value="SNS24996.1"/>
    <property type="molecule type" value="Genomic_DNA"/>
</dbReference>
<protein>
    <submittedName>
        <fullName evidence="8">Cytochrome c-type biogenesis protein CcsB</fullName>
    </submittedName>
</protein>
<feature type="transmembrane region" description="Helical" evidence="6">
    <location>
        <begin position="68"/>
        <end position="87"/>
    </location>
</feature>
<dbReference type="Pfam" id="PF01578">
    <property type="entry name" value="Cytochrom_C_asm"/>
    <property type="match status" value="1"/>
</dbReference>
<name>A0A239CXL8_9FIRM</name>
<organism evidence="8 9">
    <name type="scientific">Anaerovirgula multivorans</name>
    <dbReference type="NCBI Taxonomy" id="312168"/>
    <lineage>
        <taxon>Bacteria</taxon>
        <taxon>Bacillati</taxon>
        <taxon>Bacillota</taxon>
        <taxon>Clostridia</taxon>
        <taxon>Peptostreptococcales</taxon>
        <taxon>Natronincolaceae</taxon>
        <taxon>Anaerovirgula</taxon>
    </lineage>
</organism>
<evidence type="ECO:0000256" key="2">
    <source>
        <dbReference type="ARBA" id="ARBA00022692"/>
    </source>
</evidence>
<feature type="transmembrane region" description="Helical" evidence="6">
    <location>
        <begin position="6"/>
        <end position="27"/>
    </location>
</feature>
<accession>A0A239CXL8</accession>
<evidence type="ECO:0000256" key="1">
    <source>
        <dbReference type="ARBA" id="ARBA00004141"/>
    </source>
</evidence>
<keyword evidence="4 6" id="KW-1133">Transmembrane helix</keyword>
<evidence type="ECO:0000256" key="3">
    <source>
        <dbReference type="ARBA" id="ARBA00022748"/>
    </source>
</evidence>
<dbReference type="InterPro" id="IPR002541">
    <property type="entry name" value="Cyt_c_assembly"/>
</dbReference>
<dbReference type="RefSeq" id="WP_242975074.1">
    <property type="nucleotide sequence ID" value="NZ_FZOJ01000006.1"/>
</dbReference>
<keyword evidence="5 6" id="KW-0472">Membrane</keyword>
<dbReference type="NCBIfam" id="TIGR03144">
    <property type="entry name" value="cytochr_II_ccsB"/>
    <property type="match status" value="1"/>
</dbReference>
<feature type="transmembrane region" description="Helical" evidence="6">
    <location>
        <begin position="177"/>
        <end position="200"/>
    </location>
</feature>
<keyword evidence="3" id="KW-0201">Cytochrome c-type biogenesis</keyword>
<reference evidence="8 9" key="1">
    <citation type="submission" date="2017-06" db="EMBL/GenBank/DDBJ databases">
        <authorList>
            <person name="Kim H.J."/>
            <person name="Triplett B.A."/>
        </authorList>
    </citation>
    <scope>NUCLEOTIDE SEQUENCE [LARGE SCALE GENOMIC DNA]</scope>
    <source>
        <strain evidence="8 9">SCA</strain>
    </source>
</reference>
<dbReference type="InterPro" id="IPR017562">
    <property type="entry name" value="Cyt_c_biogenesis_CcsA"/>
</dbReference>
<evidence type="ECO:0000259" key="7">
    <source>
        <dbReference type="Pfam" id="PF01578"/>
    </source>
</evidence>
<feature type="domain" description="Cytochrome c assembly protein" evidence="7">
    <location>
        <begin position="66"/>
        <end position="266"/>
    </location>
</feature>
<dbReference type="AlphaFoldDB" id="A0A239CXL8"/>
<dbReference type="PANTHER" id="PTHR30071">
    <property type="entry name" value="HEME EXPORTER PROTEIN C"/>
    <property type="match status" value="1"/>
</dbReference>
<feature type="transmembrane region" description="Helical" evidence="6">
    <location>
        <begin position="94"/>
        <end position="111"/>
    </location>
</feature>
<dbReference type="GO" id="GO:0017004">
    <property type="term" value="P:cytochrome complex assembly"/>
    <property type="evidence" value="ECO:0007669"/>
    <property type="project" value="UniProtKB-KW"/>
</dbReference>
<evidence type="ECO:0000313" key="8">
    <source>
        <dbReference type="EMBL" id="SNS24996.1"/>
    </source>
</evidence>
<evidence type="ECO:0000256" key="4">
    <source>
        <dbReference type="ARBA" id="ARBA00022989"/>
    </source>
</evidence>
<proteinExistence type="predicted"/>
<feature type="transmembrane region" description="Helical" evidence="6">
    <location>
        <begin position="242"/>
        <end position="266"/>
    </location>
</feature>
<feature type="transmembrane region" description="Helical" evidence="6">
    <location>
        <begin position="131"/>
        <end position="154"/>
    </location>
</feature>
<dbReference type="GO" id="GO:0020037">
    <property type="term" value="F:heme binding"/>
    <property type="evidence" value="ECO:0007669"/>
    <property type="project" value="InterPro"/>
</dbReference>
<evidence type="ECO:0000256" key="6">
    <source>
        <dbReference type="SAM" id="Phobius"/>
    </source>
</evidence>
<dbReference type="GO" id="GO:0005886">
    <property type="term" value="C:plasma membrane"/>
    <property type="evidence" value="ECO:0007669"/>
    <property type="project" value="TreeGrafter"/>
</dbReference>
<evidence type="ECO:0000256" key="5">
    <source>
        <dbReference type="ARBA" id="ARBA00023136"/>
    </source>
</evidence>
<sequence length="270" mass="31181">MFDERYSFIITLILYSLSMVCYFTFFMFRKEKFSNYGSLLVKVGIVFHTIALTTRAAEASRLPLANQYEFATSFAWGIAVSFVGFEWKYRFKALGTFVTPLLLLVAFYAALQSREIRPLMPALQSNWITIHVSTAIFSYGAFAIACGVSIMYLIRDRFKQDAFLANYMPSFEKLDLISYRAIALGFVMLTVVIISGAIWAEKAWGRYWQWDPKETWSFITWVIYSIYLHVRLTKGWKDKKAAWFAVLGFLAILFTYIGVNTLLVGYHSYA</sequence>
<gene>
    <name evidence="8" type="ORF">SAMN05446037_1006221</name>
</gene>
<dbReference type="Proteomes" id="UP000198304">
    <property type="component" value="Unassembled WGS sequence"/>
</dbReference>
<keyword evidence="2 6" id="KW-0812">Transmembrane</keyword>